<dbReference type="HAMAP" id="MF_01527_B">
    <property type="entry name" value="GTP_cyclohydrol_B"/>
    <property type="match status" value="1"/>
</dbReference>
<comment type="catalytic activity">
    <reaction evidence="2">
        <text>GTP + H2O = 7,8-dihydroneopterin 3'-triphosphate + formate + H(+)</text>
        <dbReference type="Rhea" id="RHEA:17473"/>
        <dbReference type="ChEBI" id="CHEBI:15377"/>
        <dbReference type="ChEBI" id="CHEBI:15378"/>
        <dbReference type="ChEBI" id="CHEBI:15740"/>
        <dbReference type="ChEBI" id="CHEBI:37565"/>
        <dbReference type="ChEBI" id="CHEBI:58462"/>
        <dbReference type="EC" id="3.5.4.16"/>
    </reaction>
</comment>
<proteinExistence type="inferred from homology"/>
<dbReference type="EMBL" id="FMXO01000007">
    <property type="protein sequence ID" value="SDB29382.1"/>
    <property type="molecule type" value="Genomic_DNA"/>
</dbReference>
<dbReference type="InterPro" id="IPR022838">
    <property type="entry name" value="GTP_cyclohydrolase_FolE2"/>
</dbReference>
<dbReference type="PANTHER" id="PTHR36445:SF1">
    <property type="entry name" value="GTP CYCLOHYDROLASE MPTA"/>
    <property type="match status" value="1"/>
</dbReference>
<accession>A0A1G6C989</accession>
<dbReference type="OrthoDB" id="9774824at2"/>
<evidence type="ECO:0000256" key="1">
    <source>
        <dbReference type="ARBA" id="ARBA00022801"/>
    </source>
</evidence>
<dbReference type="RefSeq" id="WP_092119233.1">
    <property type="nucleotide sequence ID" value="NZ_FMXO01000007.1"/>
</dbReference>
<dbReference type="Proteomes" id="UP000198771">
    <property type="component" value="Unassembled WGS sequence"/>
</dbReference>
<dbReference type="STRING" id="617002.SAMN05660653_01411"/>
<comment type="function">
    <text evidence="2">Converts GTP to 7,8-dihydroneopterin triphosphate.</text>
</comment>
<name>A0A1G6C989_9BACT</name>
<comment type="similarity">
    <text evidence="2">Belongs to the GTP cyclohydrolase IV family.</text>
</comment>
<comment type="pathway">
    <text evidence="2">Cofactor biosynthesis; 7,8-dihydroneopterin triphosphate biosynthesis; 7,8-dihydroneopterin triphosphate from GTP: step 1/1.</text>
</comment>
<organism evidence="3 4">
    <name type="scientific">Desulfonatronum thiosulfatophilum</name>
    <dbReference type="NCBI Taxonomy" id="617002"/>
    <lineage>
        <taxon>Bacteria</taxon>
        <taxon>Pseudomonadati</taxon>
        <taxon>Thermodesulfobacteriota</taxon>
        <taxon>Desulfovibrionia</taxon>
        <taxon>Desulfovibrionales</taxon>
        <taxon>Desulfonatronaceae</taxon>
        <taxon>Desulfonatronum</taxon>
    </lineage>
</organism>
<reference evidence="3 4" key="1">
    <citation type="submission" date="2016-10" db="EMBL/GenBank/DDBJ databases">
        <authorList>
            <person name="de Groot N.N."/>
        </authorList>
    </citation>
    <scope>NUCLEOTIDE SEQUENCE [LARGE SCALE GENOMIC DNA]</scope>
    <source>
        <strain evidence="3 4">ASO4-2</strain>
    </source>
</reference>
<dbReference type="GO" id="GO:0046654">
    <property type="term" value="P:tetrahydrofolate biosynthetic process"/>
    <property type="evidence" value="ECO:0007669"/>
    <property type="project" value="UniProtKB-UniRule"/>
</dbReference>
<dbReference type="GO" id="GO:0003934">
    <property type="term" value="F:GTP cyclohydrolase I activity"/>
    <property type="evidence" value="ECO:0007669"/>
    <property type="project" value="UniProtKB-UniRule"/>
</dbReference>
<gene>
    <name evidence="2" type="primary">folE2</name>
    <name evidence="3" type="ORF">SAMN05660653_01411</name>
</gene>
<keyword evidence="4" id="KW-1185">Reference proteome</keyword>
<sequence>MLDVQNDPASVPVDIDRVGIKHVHFPLMVLDRAQGRQHTVAQVEMGVDLPACFKGTHMSRFVEALQDWSGILDYPSLKHLLNDVQARLDAQRAWISFSFPFFLERAAPASGSKARMDYHCRVAGEFQGSRLLFSLEVEVPVMTVCPCSLAICDQAAHSQRAVVRVQTRNKGLIWLEDLIELAQESASSPVYALLKREDEKLVIDNAFKRPCFVEDVVRNVSHELEKLTQLLWYRVEVESQESIHNHSAYACIERSLTGMKA</sequence>
<evidence type="ECO:0000313" key="4">
    <source>
        <dbReference type="Proteomes" id="UP000198771"/>
    </source>
</evidence>
<evidence type="ECO:0000313" key="3">
    <source>
        <dbReference type="EMBL" id="SDB29382.1"/>
    </source>
</evidence>
<dbReference type="InterPro" id="IPR003801">
    <property type="entry name" value="GTP_cyclohydrolase_FolE2/MptA"/>
</dbReference>
<feature type="site" description="May be catalytically important" evidence="2">
    <location>
        <position position="145"/>
    </location>
</feature>
<dbReference type="UniPathway" id="UPA00848">
    <property type="reaction ID" value="UER00151"/>
</dbReference>
<dbReference type="AlphaFoldDB" id="A0A1G6C989"/>
<protein>
    <recommendedName>
        <fullName evidence="2">GTP cyclohydrolase FolE2</fullName>
        <ecNumber evidence="2">3.5.4.16</ecNumber>
    </recommendedName>
</protein>
<dbReference type="EC" id="3.5.4.16" evidence="2"/>
<dbReference type="Gene3D" id="3.10.270.10">
    <property type="entry name" value="Urate Oxidase"/>
    <property type="match status" value="1"/>
</dbReference>
<dbReference type="Pfam" id="PF02649">
    <property type="entry name" value="GCHY-1"/>
    <property type="match status" value="1"/>
</dbReference>
<dbReference type="PANTHER" id="PTHR36445">
    <property type="entry name" value="GTP CYCLOHYDROLASE MPTA"/>
    <property type="match status" value="1"/>
</dbReference>
<keyword evidence="1 2" id="KW-0378">Hydrolase</keyword>
<dbReference type="NCBIfam" id="NF010200">
    <property type="entry name" value="PRK13674.1-1"/>
    <property type="match status" value="1"/>
</dbReference>
<evidence type="ECO:0000256" key="2">
    <source>
        <dbReference type="HAMAP-Rule" id="MF_01527"/>
    </source>
</evidence>